<dbReference type="InterPro" id="IPR011047">
    <property type="entry name" value="Quinoprotein_ADH-like_sf"/>
</dbReference>
<dbReference type="InterPro" id="IPR015943">
    <property type="entry name" value="WD40/YVTN_repeat-like_dom_sf"/>
</dbReference>
<name>A0ABN2ITP9_9ACTN</name>
<evidence type="ECO:0000313" key="1">
    <source>
        <dbReference type="EMBL" id="GAA1711420.1"/>
    </source>
</evidence>
<dbReference type="Gene3D" id="2.130.10.10">
    <property type="entry name" value="YVTN repeat-like/Quinoprotein amine dehydrogenase"/>
    <property type="match status" value="2"/>
</dbReference>
<evidence type="ECO:0008006" key="3">
    <source>
        <dbReference type="Google" id="ProtNLM"/>
    </source>
</evidence>
<dbReference type="Proteomes" id="UP001500280">
    <property type="component" value="Unassembled WGS sequence"/>
</dbReference>
<protein>
    <recommendedName>
        <fullName evidence="3">WD40 repeat domain-containing protein</fullName>
    </recommendedName>
</protein>
<proteinExistence type="predicted"/>
<comment type="caution">
    <text evidence="1">The sequence shown here is derived from an EMBL/GenBank/DDBJ whole genome shotgun (WGS) entry which is preliminary data.</text>
</comment>
<evidence type="ECO:0000313" key="2">
    <source>
        <dbReference type="Proteomes" id="UP001500280"/>
    </source>
</evidence>
<reference evidence="2" key="1">
    <citation type="journal article" date="2019" name="Int. J. Syst. Evol. Microbiol.">
        <title>The Global Catalogue of Microorganisms (GCM) 10K type strain sequencing project: providing services to taxonomists for standard genome sequencing and annotation.</title>
        <authorList>
            <consortium name="The Broad Institute Genomics Platform"/>
            <consortium name="The Broad Institute Genome Sequencing Center for Infectious Disease"/>
            <person name="Wu L."/>
            <person name="Ma J."/>
        </authorList>
    </citation>
    <scope>NUCLEOTIDE SEQUENCE [LARGE SCALE GENOMIC DNA]</scope>
    <source>
        <strain evidence="2">JCM 14307</strain>
    </source>
</reference>
<dbReference type="EMBL" id="BAAANF010000023">
    <property type="protein sequence ID" value="GAA1711420.1"/>
    <property type="molecule type" value="Genomic_DNA"/>
</dbReference>
<dbReference type="SUPFAM" id="SSF50998">
    <property type="entry name" value="Quinoprotein alcohol dehydrogenase-like"/>
    <property type="match status" value="1"/>
</dbReference>
<accession>A0ABN2ITP9</accession>
<keyword evidence="2" id="KW-1185">Reference proteome</keyword>
<dbReference type="RefSeq" id="WP_344161821.1">
    <property type="nucleotide sequence ID" value="NZ_BAAANF010000023.1"/>
</dbReference>
<organism evidence="1 2">
    <name type="scientific">Kribbella yunnanensis</name>
    <dbReference type="NCBI Taxonomy" id="190194"/>
    <lineage>
        <taxon>Bacteria</taxon>
        <taxon>Bacillati</taxon>
        <taxon>Actinomycetota</taxon>
        <taxon>Actinomycetes</taxon>
        <taxon>Propionibacteriales</taxon>
        <taxon>Kribbellaceae</taxon>
        <taxon>Kribbella</taxon>
    </lineage>
</organism>
<dbReference type="SUPFAM" id="SSF63829">
    <property type="entry name" value="Calcium-dependent phosphotriesterase"/>
    <property type="match status" value="1"/>
</dbReference>
<sequence length="622" mass="66197">MDLYRFEPASRLITPLGPAVTGTPLAGATNGGPARGYVVSRGLAPCTVAEIELQEGHRVRRRVRLPNGHGGWGIATSDAAVFVGTYPTANVHRWDVRSGAVSTFGRLGEEEFVFALTVGPGDRLYAGTYPGGKVYELDDATGMIRDLGSPLPSATYVRALAADPEQLHIGTGCPARLLTLNPATGETHQLPIPELAREDFVYSLAVTRDFVAVGTEPGGLLIVLDRRTPGSYDVIETDERTIDAIAIDGQVLWCTGRPSGSLFRYDIATGQLDRVCTPLPGQETRSLAASPDGVSGISGGGQSWRWSRESTTVVDLGQQGLPAHVEPPQSVCTLQDDVLVGGNFGLCVHRPAEQTMRRYVVDGEPKAMVSTGDAAYLALYPGAGICRYDRETQKVTPIGKIGGLSNRPHDIAWSPDEDLILVVTRNQYGHRGGALAVLTPATGTIDRYDDLVGESALSSLALRSRGPESTTVIIGSETIADGLPAQSGNAVIAGFDLIDRKLLWTWQPLDEVTQYTSLAWHQDLLYGVTRDGRLFAARPDTQQLVALGHVGGSEPGRLVSVDDRLYLATEDAVLQVEADLSTSAILTGLASEWHNAPQLAADSTTGALYVCGSAGQLQTNLP</sequence>
<gene>
    <name evidence="1" type="ORF">GCM10009745_69400</name>
</gene>